<dbReference type="Pfam" id="PF10650">
    <property type="entry name" value="zf-C3H1"/>
    <property type="match status" value="1"/>
</dbReference>
<protein>
    <submittedName>
        <fullName evidence="3">Chromosome undetermined SCAF21453, whole genome shotgun sequence</fullName>
    </submittedName>
</protein>
<feature type="region of interest" description="Disordered" evidence="1">
    <location>
        <begin position="50"/>
        <end position="113"/>
    </location>
</feature>
<name>Q4RBI0_TETNG</name>
<accession>Q4RBI0</accession>
<reference evidence="3" key="1">
    <citation type="journal article" date="2004" name="Nature">
        <title>Genome duplication in the teleost fish Tetraodon nigroviridis reveals the early vertebrate proto-karyotype.</title>
        <authorList>
            <person name="Jaillon O."/>
            <person name="Aury J.-M."/>
            <person name="Brunet F."/>
            <person name="Petit J.-L."/>
            <person name="Stange-Thomann N."/>
            <person name="Mauceli E."/>
            <person name="Bouneau L."/>
            <person name="Fischer C."/>
            <person name="Ozouf-Costaz C."/>
            <person name="Bernot A."/>
            <person name="Nicaud S."/>
            <person name="Jaffe D."/>
            <person name="Fisher S."/>
            <person name="Lutfalla G."/>
            <person name="Dossat C."/>
            <person name="Segurens B."/>
            <person name="Dasilva C."/>
            <person name="Salanoubat M."/>
            <person name="Levy M."/>
            <person name="Boudet N."/>
            <person name="Castellano S."/>
            <person name="Anthouard V."/>
            <person name="Jubin C."/>
            <person name="Castelli V."/>
            <person name="Katinka M."/>
            <person name="Vacherie B."/>
            <person name="Biemont C."/>
            <person name="Skalli Z."/>
            <person name="Cattolico L."/>
            <person name="Poulain J."/>
            <person name="De Berardinis V."/>
            <person name="Cruaud C."/>
            <person name="Duprat S."/>
            <person name="Brottier P."/>
            <person name="Coutanceau J.-P."/>
            <person name="Gouzy J."/>
            <person name="Parra G."/>
            <person name="Lardier G."/>
            <person name="Chapple C."/>
            <person name="McKernan K.J."/>
            <person name="McEwan P."/>
            <person name="Bosak S."/>
            <person name="Kellis M."/>
            <person name="Volff J.-N."/>
            <person name="Guigo R."/>
            <person name="Zody M.C."/>
            <person name="Mesirov J."/>
            <person name="Lindblad-Toh K."/>
            <person name="Birren B."/>
            <person name="Nusbaum C."/>
            <person name="Kahn D."/>
            <person name="Robinson-Rechavi M."/>
            <person name="Laudet V."/>
            <person name="Schachter V."/>
            <person name="Quetier F."/>
            <person name="Saurin W."/>
            <person name="Scarpelli C."/>
            <person name="Wincker P."/>
            <person name="Lander E.S."/>
            <person name="Weissenbach J."/>
            <person name="Roest Crollius H."/>
        </authorList>
    </citation>
    <scope>NUCLEOTIDE SEQUENCE [LARGE SCALE GENOMIC DNA]</scope>
</reference>
<dbReference type="GO" id="GO:0005634">
    <property type="term" value="C:nucleus"/>
    <property type="evidence" value="ECO:0007669"/>
    <property type="project" value="TreeGrafter"/>
</dbReference>
<evidence type="ECO:0000259" key="2">
    <source>
        <dbReference type="Pfam" id="PF10650"/>
    </source>
</evidence>
<sequence>MQPDLLQSDGPASASPERNPRVSASISSHFPQPSLHDLTLDKLNLESDDVCEADDHEAESAPGAAAAAGGRRHSFRQCSSSFTKPHLEQQSATPVKDAAPGKAPKASASPSSSAEVFAKLDVEALKKRYQQLPPLREVLHRELNQAMKEAERLPVEELLPLEVDTNTNQSGNFMLKPVPFSPYRSPLLAFKSYRFSPYYRTKEKLSLRSVSHSNTVDPMKCFCRFDLTGTCNDDDCRWQHMRDCTMMGNQLFQDILSYSLPLIGCPESSSNEDIHVATEKYMKKLFGTSKDQMGVDQKAVLLVSKVNESKRHVPPYTTYKGQRKWRPR</sequence>
<dbReference type="InterPro" id="IPR019607">
    <property type="entry name" value="Putative_zinc-finger_domain"/>
</dbReference>
<evidence type="ECO:0000256" key="1">
    <source>
        <dbReference type="SAM" id="MobiDB-lite"/>
    </source>
</evidence>
<dbReference type="OrthoDB" id="1922977at2759"/>
<dbReference type="PANTHER" id="PTHR21563">
    <property type="entry name" value="ZINC FINGER C3H1 DOMAIN-CONTAINING PROTEIN"/>
    <property type="match status" value="1"/>
</dbReference>
<feature type="non-terminal residue" evidence="3">
    <location>
        <position position="328"/>
    </location>
</feature>
<feature type="compositionally biased region" description="Polar residues" evidence="1">
    <location>
        <begin position="76"/>
        <end position="93"/>
    </location>
</feature>
<feature type="compositionally biased region" description="Low complexity" evidence="1">
    <location>
        <begin position="98"/>
        <end position="113"/>
    </location>
</feature>
<dbReference type="InterPro" id="IPR039278">
    <property type="entry name" value="Red1"/>
</dbReference>
<feature type="compositionally biased region" description="Polar residues" evidence="1">
    <location>
        <begin position="22"/>
        <end position="31"/>
    </location>
</feature>
<proteinExistence type="predicted"/>
<dbReference type="AlphaFoldDB" id="Q4RBI0"/>
<organism evidence="3">
    <name type="scientific">Tetraodon nigroviridis</name>
    <name type="common">Spotted green pufferfish</name>
    <name type="synonym">Chelonodon nigroviridis</name>
    <dbReference type="NCBI Taxonomy" id="99883"/>
    <lineage>
        <taxon>Eukaryota</taxon>
        <taxon>Metazoa</taxon>
        <taxon>Chordata</taxon>
        <taxon>Craniata</taxon>
        <taxon>Vertebrata</taxon>
        <taxon>Euteleostomi</taxon>
        <taxon>Actinopterygii</taxon>
        <taxon>Neopterygii</taxon>
        <taxon>Teleostei</taxon>
        <taxon>Neoteleostei</taxon>
        <taxon>Acanthomorphata</taxon>
        <taxon>Eupercaria</taxon>
        <taxon>Tetraodontiformes</taxon>
        <taxon>Tetradontoidea</taxon>
        <taxon>Tetraodontidae</taxon>
        <taxon>Tetraodon</taxon>
    </lineage>
</organism>
<evidence type="ECO:0000313" key="3">
    <source>
        <dbReference type="EMBL" id="CAG14253.1"/>
    </source>
</evidence>
<feature type="domain" description="Putative zinc-finger" evidence="2">
    <location>
        <begin position="222"/>
        <end position="242"/>
    </location>
</feature>
<feature type="region of interest" description="Disordered" evidence="1">
    <location>
        <begin position="1"/>
        <end position="35"/>
    </location>
</feature>
<gene>
    <name evidence="3" type="ORF">GSTENG00037297001</name>
</gene>
<dbReference type="EMBL" id="CAAE01021453">
    <property type="protein sequence ID" value="CAG14253.1"/>
    <property type="molecule type" value="Genomic_DNA"/>
</dbReference>
<reference evidence="3" key="2">
    <citation type="submission" date="2004-02" db="EMBL/GenBank/DDBJ databases">
        <authorList>
            <consortium name="Genoscope"/>
            <consortium name="Whitehead Institute Centre for Genome Research"/>
        </authorList>
    </citation>
    <scope>NUCLEOTIDE SEQUENCE</scope>
</reference>
<dbReference type="KEGG" id="tng:GSTEN00037297G001"/>
<dbReference type="GO" id="GO:0000178">
    <property type="term" value="C:exosome (RNase complex)"/>
    <property type="evidence" value="ECO:0007669"/>
    <property type="project" value="TreeGrafter"/>
</dbReference>
<dbReference type="PANTHER" id="PTHR21563:SF3">
    <property type="entry name" value="ZINC FINGER C3H1 DOMAIN-CONTAINING PROTEIN"/>
    <property type="match status" value="1"/>
</dbReference>